<protein>
    <submittedName>
        <fullName evidence="1">Uncharacterized protein</fullName>
    </submittedName>
</protein>
<accession>A0A7Y9C7J0</accession>
<comment type="caution">
    <text evidence="1">The sequence shown here is derived from an EMBL/GenBank/DDBJ whole genome shotgun (WGS) entry which is preliminary data.</text>
</comment>
<sequence length="117" mass="13720">MTTGFSVMEKDEKGDWGKWSELKPASIVITLDTKKGRILIYSQEVQLYDIINYEKIEENDNDVIYPFTCTDDDGRPFTISIITRKKQGNRKQLYITEKNTVLMYNIINYPDKNIEVK</sequence>
<reference evidence="1 2" key="1">
    <citation type="submission" date="2020-07" db="EMBL/GenBank/DDBJ databases">
        <authorList>
            <person name="Sun Q."/>
        </authorList>
    </citation>
    <scope>NUCLEOTIDE SEQUENCE [LARGE SCALE GENOMIC DNA]</scope>
    <source>
        <strain evidence="1 2">MAH-1</strain>
    </source>
</reference>
<evidence type="ECO:0000313" key="2">
    <source>
        <dbReference type="Proteomes" id="UP000535020"/>
    </source>
</evidence>
<name>A0A7Y9C7J0_9FLAO</name>
<organism evidence="1 2">
    <name type="scientific">Flavobacterium agri</name>
    <dbReference type="NCBI Taxonomy" id="2743471"/>
    <lineage>
        <taxon>Bacteria</taxon>
        <taxon>Pseudomonadati</taxon>
        <taxon>Bacteroidota</taxon>
        <taxon>Flavobacteriia</taxon>
        <taxon>Flavobacteriales</taxon>
        <taxon>Flavobacteriaceae</taxon>
        <taxon>Flavobacterium</taxon>
    </lineage>
</organism>
<gene>
    <name evidence="1" type="ORF">HZF10_16025</name>
</gene>
<proteinExistence type="predicted"/>
<evidence type="ECO:0000313" key="1">
    <source>
        <dbReference type="EMBL" id="NYA72439.1"/>
    </source>
</evidence>
<dbReference type="AlphaFoldDB" id="A0A7Y9C7J0"/>
<keyword evidence="2" id="KW-1185">Reference proteome</keyword>
<dbReference type="Proteomes" id="UP000535020">
    <property type="component" value="Unassembled WGS sequence"/>
</dbReference>
<dbReference type="EMBL" id="JACBJI010000008">
    <property type="protein sequence ID" value="NYA72439.1"/>
    <property type="molecule type" value="Genomic_DNA"/>
</dbReference>